<name>A0A0F9CS12_9ZZZZ</name>
<sequence length="44" mass="4942">MAEEKTSQFCCLKCGKTEKRGSGRVTVYYDGTCSECLAKEDKEQ</sequence>
<proteinExistence type="predicted"/>
<protein>
    <recommendedName>
        <fullName evidence="2">GapA-binding peptide SR1P</fullName>
    </recommendedName>
</protein>
<organism evidence="1">
    <name type="scientific">marine sediment metagenome</name>
    <dbReference type="NCBI Taxonomy" id="412755"/>
    <lineage>
        <taxon>unclassified sequences</taxon>
        <taxon>metagenomes</taxon>
        <taxon>ecological metagenomes</taxon>
    </lineage>
</organism>
<dbReference type="EMBL" id="LAZR01034829">
    <property type="protein sequence ID" value="KKL41708.1"/>
    <property type="molecule type" value="Genomic_DNA"/>
</dbReference>
<evidence type="ECO:0008006" key="2">
    <source>
        <dbReference type="Google" id="ProtNLM"/>
    </source>
</evidence>
<evidence type="ECO:0000313" key="1">
    <source>
        <dbReference type="EMBL" id="KKL41708.1"/>
    </source>
</evidence>
<comment type="caution">
    <text evidence="1">The sequence shown here is derived from an EMBL/GenBank/DDBJ whole genome shotgun (WGS) entry which is preliminary data.</text>
</comment>
<accession>A0A0F9CS12</accession>
<reference evidence="1" key="1">
    <citation type="journal article" date="2015" name="Nature">
        <title>Complex archaea that bridge the gap between prokaryotes and eukaryotes.</title>
        <authorList>
            <person name="Spang A."/>
            <person name="Saw J.H."/>
            <person name="Jorgensen S.L."/>
            <person name="Zaremba-Niedzwiedzka K."/>
            <person name="Martijn J."/>
            <person name="Lind A.E."/>
            <person name="van Eijk R."/>
            <person name="Schleper C."/>
            <person name="Guy L."/>
            <person name="Ettema T.J."/>
        </authorList>
    </citation>
    <scope>NUCLEOTIDE SEQUENCE</scope>
</reference>
<dbReference type="AlphaFoldDB" id="A0A0F9CS12"/>
<gene>
    <name evidence="1" type="ORF">LCGC14_2367600</name>
</gene>